<accession>A0AA35UG76</accession>
<protein>
    <submittedName>
        <fullName evidence="2">DUF177 domain-containing protein</fullName>
    </submittedName>
</protein>
<evidence type="ECO:0000256" key="1">
    <source>
        <dbReference type="SAM" id="MobiDB-lite"/>
    </source>
</evidence>
<reference evidence="2" key="1">
    <citation type="submission" date="2023-03" db="EMBL/GenBank/DDBJ databases">
        <authorList>
            <person name="Cleenwerck I."/>
        </authorList>
    </citation>
    <scope>NUCLEOTIDE SEQUENCE</scope>
    <source>
        <strain evidence="2">LMG 32879</strain>
    </source>
</reference>
<dbReference type="AlphaFoldDB" id="A0AA35UG76"/>
<sequence>MSPQIEFSRRLPLHRLGRDVLTETVEANAQECDALARRMSLLAVANFRCRWRLTPEDKGRVLAEGWLSAEVTQTCVVTAEPFDDLIVEEFALRFVPRAQFVEDDALDLEAIDELPYDGNALDLGEAAAEQLALALPPFPRRAGAALEQGVDVVPSEIEEEEKTRPNPFAALAGRKGNGT</sequence>
<evidence type="ECO:0000313" key="2">
    <source>
        <dbReference type="EMBL" id="CAI9120656.1"/>
    </source>
</evidence>
<gene>
    <name evidence="2" type="ORF">LMG32879_001493</name>
</gene>
<dbReference type="Proteomes" id="UP001176960">
    <property type="component" value="Unassembled WGS sequence"/>
</dbReference>
<keyword evidence="3" id="KW-1185">Reference proteome</keyword>
<proteinExistence type="predicted"/>
<dbReference type="Pfam" id="PF02620">
    <property type="entry name" value="YceD"/>
    <property type="match status" value="1"/>
</dbReference>
<organism evidence="2 3">
    <name type="scientific">Brytella acorum</name>
    <dbReference type="NCBI Taxonomy" id="2959299"/>
    <lineage>
        <taxon>Bacteria</taxon>
        <taxon>Pseudomonadati</taxon>
        <taxon>Pseudomonadota</taxon>
        <taxon>Alphaproteobacteria</taxon>
        <taxon>Acetobacterales</taxon>
        <taxon>Acetobacteraceae</taxon>
        <taxon>Brytella</taxon>
    </lineage>
</organism>
<comment type="caution">
    <text evidence="2">The sequence shown here is derived from an EMBL/GenBank/DDBJ whole genome shotgun (WGS) entry which is preliminary data.</text>
</comment>
<evidence type="ECO:0000313" key="3">
    <source>
        <dbReference type="Proteomes" id="UP001176960"/>
    </source>
</evidence>
<name>A0AA35UG76_9PROT</name>
<dbReference type="EMBL" id="CATKSH010000007">
    <property type="protein sequence ID" value="CAI9120656.1"/>
    <property type="molecule type" value="Genomic_DNA"/>
</dbReference>
<dbReference type="RefSeq" id="WP_289841332.1">
    <property type="nucleotide sequence ID" value="NZ_CATKSH010000007.1"/>
</dbReference>
<feature type="region of interest" description="Disordered" evidence="1">
    <location>
        <begin position="155"/>
        <end position="179"/>
    </location>
</feature>
<dbReference type="InterPro" id="IPR003772">
    <property type="entry name" value="YceD"/>
</dbReference>